<dbReference type="OrthoDB" id="8300214at2759"/>
<evidence type="ECO:0008006" key="3">
    <source>
        <dbReference type="Google" id="ProtNLM"/>
    </source>
</evidence>
<organism evidence="1 2">
    <name type="scientific">Sporisorium graminicola</name>
    <dbReference type="NCBI Taxonomy" id="280036"/>
    <lineage>
        <taxon>Eukaryota</taxon>
        <taxon>Fungi</taxon>
        <taxon>Dikarya</taxon>
        <taxon>Basidiomycota</taxon>
        <taxon>Ustilaginomycotina</taxon>
        <taxon>Ustilaginomycetes</taxon>
        <taxon>Ustilaginales</taxon>
        <taxon>Ustilaginaceae</taxon>
        <taxon>Sporisorium</taxon>
    </lineage>
</organism>
<keyword evidence="2" id="KW-1185">Reference proteome</keyword>
<evidence type="ECO:0000313" key="2">
    <source>
        <dbReference type="Proteomes" id="UP000306050"/>
    </source>
</evidence>
<evidence type="ECO:0000313" key="1">
    <source>
        <dbReference type="EMBL" id="TKY87071.1"/>
    </source>
</evidence>
<dbReference type="SUPFAM" id="SSF53335">
    <property type="entry name" value="S-adenosyl-L-methionine-dependent methyltransferases"/>
    <property type="match status" value="1"/>
</dbReference>
<dbReference type="RefSeq" id="XP_029739056.1">
    <property type="nucleotide sequence ID" value="XM_029884346.1"/>
</dbReference>
<dbReference type="KEGG" id="sgra:EX895_003748"/>
<dbReference type="Proteomes" id="UP000306050">
    <property type="component" value="Chromosome SGRAM_22"/>
</dbReference>
<name>A0A4U7KRK1_9BASI</name>
<comment type="caution">
    <text evidence="1">The sequence shown here is derived from an EMBL/GenBank/DDBJ whole genome shotgun (WGS) entry which is preliminary data.</text>
</comment>
<proteinExistence type="predicted"/>
<sequence>MTHTRAEQLFKLQAVDVAANHIQPASSRGQPDSVQTIQSSHRLDILYAWLTGSDPCPATSAGSHHAQADYSLLSGTIMDLGCGQGDQTGALGALIAAHPGILKEGKVIGVDPAQGDYGSPYTLRQAQDELAQNSQLARHVSFALGKTGPQVLETQTFDTVVLAHSLWYFPSAQVLNQTFAAIKQAGVKHLLLAEWAMAASHPDALPHLLAALLQGQSPVQGANIQTPLSPEQVKGIAVQAGWMVKRELTFSPSERLQDGDWEIEMAREAADAAAKFDASGDKTALRLKQSVQATRYALEEAVKRIGRQERSMDVWTAVLTAA</sequence>
<gene>
    <name evidence="1" type="ORF">EX895_003748</name>
</gene>
<dbReference type="Gene3D" id="3.40.50.150">
    <property type="entry name" value="Vaccinia Virus protein VP39"/>
    <property type="match status" value="1"/>
</dbReference>
<reference evidence="1 2" key="1">
    <citation type="submission" date="2019-05" db="EMBL/GenBank/DDBJ databases">
        <title>Sporisorium graminicola CBS 10092 draft sequencing and annotation.</title>
        <authorList>
            <person name="Solano-Gonzalez S."/>
            <person name="Caddick M.X."/>
            <person name="Darby A."/>
        </authorList>
    </citation>
    <scope>NUCLEOTIDE SEQUENCE [LARGE SCALE GENOMIC DNA]</scope>
    <source>
        <strain evidence="1 2">CBS 10092</strain>
    </source>
</reference>
<dbReference type="InterPro" id="IPR029063">
    <property type="entry name" value="SAM-dependent_MTases_sf"/>
</dbReference>
<accession>A0A4U7KRK1</accession>
<dbReference type="GeneID" id="40726643"/>
<dbReference type="AlphaFoldDB" id="A0A4U7KRK1"/>
<dbReference type="EMBL" id="SRRM01000014">
    <property type="protein sequence ID" value="TKY87071.1"/>
    <property type="molecule type" value="Genomic_DNA"/>
</dbReference>
<protein>
    <recommendedName>
        <fullName evidence="3">Methyltransferase domain-containing protein</fullName>
    </recommendedName>
</protein>